<feature type="region of interest" description="Disordered" evidence="1">
    <location>
        <begin position="39"/>
        <end position="61"/>
    </location>
</feature>
<dbReference type="AlphaFoldDB" id="A0A9I9E7C5"/>
<sequence length="61" mass="7108">MAAIDFINANMLVQNKRTEFTKKVSPSFDHMYKNNTHRDEKTELTNHMSVNPSIKNRGEQV</sequence>
<feature type="compositionally biased region" description="Polar residues" evidence="1">
    <location>
        <begin position="45"/>
        <end position="54"/>
    </location>
</feature>
<reference evidence="2" key="1">
    <citation type="submission" date="2023-03" db="UniProtKB">
        <authorList>
            <consortium name="EnsemblPlants"/>
        </authorList>
    </citation>
    <scope>IDENTIFICATION</scope>
</reference>
<dbReference type="Gramene" id="MELO3C029788.2.1">
    <property type="protein sequence ID" value="MELO3C029788.2.1"/>
    <property type="gene ID" value="MELO3C029788.2"/>
</dbReference>
<evidence type="ECO:0000256" key="1">
    <source>
        <dbReference type="SAM" id="MobiDB-lite"/>
    </source>
</evidence>
<evidence type="ECO:0000313" key="2">
    <source>
        <dbReference type="EnsemblPlants" id="MELO3C029788.2.1"/>
    </source>
</evidence>
<name>A0A9I9E7C5_CUCME</name>
<protein>
    <submittedName>
        <fullName evidence="2">Uncharacterized protein</fullName>
    </submittedName>
</protein>
<organism evidence="2">
    <name type="scientific">Cucumis melo</name>
    <name type="common">Muskmelon</name>
    <dbReference type="NCBI Taxonomy" id="3656"/>
    <lineage>
        <taxon>Eukaryota</taxon>
        <taxon>Viridiplantae</taxon>
        <taxon>Streptophyta</taxon>
        <taxon>Embryophyta</taxon>
        <taxon>Tracheophyta</taxon>
        <taxon>Spermatophyta</taxon>
        <taxon>Magnoliopsida</taxon>
        <taxon>eudicotyledons</taxon>
        <taxon>Gunneridae</taxon>
        <taxon>Pentapetalae</taxon>
        <taxon>rosids</taxon>
        <taxon>fabids</taxon>
        <taxon>Cucurbitales</taxon>
        <taxon>Cucurbitaceae</taxon>
        <taxon>Benincaseae</taxon>
        <taxon>Cucumis</taxon>
    </lineage>
</organism>
<dbReference type="EnsemblPlants" id="MELO3C029788.2.1">
    <property type="protein sequence ID" value="MELO3C029788.2.1"/>
    <property type="gene ID" value="MELO3C029788.2"/>
</dbReference>
<accession>A0A9I9E7C5</accession>
<proteinExistence type="predicted"/>